<dbReference type="SUPFAM" id="SSF52309">
    <property type="entry name" value="N-(deoxy)ribosyltransferase-like"/>
    <property type="match status" value="1"/>
</dbReference>
<evidence type="ECO:0000313" key="1">
    <source>
        <dbReference type="EMBL" id="MBU3813534.1"/>
    </source>
</evidence>
<reference evidence="1" key="2">
    <citation type="submission" date="2021-04" db="EMBL/GenBank/DDBJ databases">
        <authorList>
            <person name="Gilroy R."/>
        </authorList>
    </citation>
    <scope>NUCLEOTIDE SEQUENCE</scope>
    <source>
        <strain evidence="1">B3-3758</strain>
    </source>
</reference>
<dbReference type="EMBL" id="JAHLFO010000040">
    <property type="protein sequence ID" value="MBU3813534.1"/>
    <property type="molecule type" value="Genomic_DNA"/>
</dbReference>
<dbReference type="Proteomes" id="UP000824236">
    <property type="component" value="Unassembled WGS sequence"/>
</dbReference>
<gene>
    <name evidence="1" type="ORF">H9791_03375</name>
</gene>
<accession>A0A9E2KGC9</accession>
<reference evidence="1" key="1">
    <citation type="journal article" date="2021" name="PeerJ">
        <title>Extensive microbial diversity within the chicken gut microbiome revealed by metagenomics and culture.</title>
        <authorList>
            <person name="Gilroy R."/>
            <person name="Ravi A."/>
            <person name="Getino M."/>
            <person name="Pursley I."/>
            <person name="Horton D.L."/>
            <person name="Alikhan N.F."/>
            <person name="Baker D."/>
            <person name="Gharbi K."/>
            <person name="Hall N."/>
            <person name="Watson M."/>
            <person name="Adriaenssens E.M."/>
            <person name="Foster-Nyarko E."/>
            <person name="Jarju S."/>
            <person name="Secka A."/>
            <person name="Antonio M."/>
            <person name="Oren A."/>
            <person name="Chaudhuri R.R."/>
            <person name="La Ragione R."/>
            <person name="Hildebrand F."/>
            <person name="Pallen M.J."/>
        </authorList>
    </citation>
    <scope>NUCLEOTIDE SEQUENCE</scope>
    <source>
        <strain evidence="1">B3-3758</strain>
    </source>
</reference>
<dbReference type="Gene3D" id="3.40.50.10400">
    <property type="entry name" value="Hypothetical protein PA1492"/>
    <property type="match status" value="1"/>
</dbReference>
<protein>
    <submittedName>
        <fullName evidence="1">DUF4406 domain-containing protein</fullName>
    </submittedName>
</protein>
<dbReference type="InterPro" id="IPR025518">
    <property type="entry name" value="DUF4406"/>
</dbReference>
<comment type="caution">
    <text evidence="1">The sequence shown here is derived from an EMBL/GenBank/DDBJ whole genome shotgun (WGS) entry which is preliminary data.</text>
</comment>
<dbReference type="AlphaFoldDB" id="A0A9E2KGC9"/>
<organism evidence="1 2">
    <name type="scientific">Candidatus Bacteroides intestinipullorum</name>
    <dbReference type="NCBI Taxonomy" id="2838471"/>
    <lineage>
        <taxon>Bacteria</taxon>
        <taxon>Pseudomonadati</taxon>
        <taxon>Bacteroidota</taxon>
        <taxon>Bacteroidia</taxon>
        <taxon>Bacteroidales</taxon>
        <taxon>Bacteroidaceae</taxon>
        <taxon>Bacteroides</taxon>
    </lineage>
</organism>
<evidence type="ECO:0000313" key="2">
    <source>
        <dbReference type="Proteomes" id="UP000824236"/>
    </source>
</evidence>
<proteinExistence type="predicted"/>
<name>A0A9E2KGC9_9BACE</name>
<sequence length="96" mass="10694">MKVYISLPITGHDIEEVEARCIFAKAVLKRKGHTPVSPLDIDHSDPDFYEAVIGTDITALLCCDAVVFLDGWRESKGCTLEHAAAKIYNKLITYEL</sequence>
<dbReference type="Pfam" id="PF14359">
    <property type="entry name" value="DUF4406"/>
    <property type="match status" value="1"/>
</dbReference>